<dbReference type="EMBL" id="CU459003">
    <property type="protein sequence ID" value="CAM76941.1"/>
    <property type="molecule type" value="Genomic_DNA"/>
</dbReference>
<dbReference type="Pfam" id="PF02541">
    <property type="entry name" value="Ppx-GppA"/>
    <property type="match status" value="1"/>
</dbReference>
<dbReference type="PANTHER" id="PTHR30005">
    <property type="entry name" value="EXOPOLYPHOSPHATASE"/>
    <property type="match status" value="1"/>
</dbReference>
<dbReference type="InterPro" id="IPR050273">
    <property type="entry name" value="GppA/Ppx_hydrolase"/>
</dbReference>
<dbReference type="CDD" id="cd24054">
    <property type="entry name" value="ASKHA_NBD_AaPPX-GppA_MtPPX2-like"/>
    <property type="match status" value="1"/>
</dbReference>
<gene>
    <name evidence="2" type="ORF">MGR_2693</name>
</gene>
<dbReference type="Gene3D" id="3.30.420.40">
    <property type="match status" value="1"/>
</dbReference>
<dbReference type="SUPFAM" id="SSF53067">
    <property type="entry name" value="Actin-like ATPase domain"/>
    <property type="match status" value="2"/>
</dbReference>
<dbReference type="InterPro" id="IPR003695">
    <property type="entry name" value="Ppx_GppA_N"/>
</dbReference>
<proteinExistence type="predicted"/>
<name>A4U234_9PROT</name>
<evidence type="ECO:0000313" key="2">
    <source>
        <dbReference type="EMBL" id="CAM76941.1"/>
    </source>
</evidence>
<dbReference type="GO" id="GO:0016462">
    <property type="term" value="F:pyrophosphatase activity"/>
    <property type="evidence" value="ECO:0007669"/>
    <property type="project" value="TreeGrafter"/>
</dbReference>
<sequence>MPSVSIAPSDPVYAALDLGTNNCRMLVARPTHDGFRVVDAFSRITRLGEGLAASGMLSDTAMDRTVTALRACADKMARNRVTRARLVATEACRRAANCDSFAQRVKAETGLELEIISAKDEAGLALGGCSSLMRPDYPWALVFDIGGGSTELIWVRNNADAPQVRGVVSLPLGVVTLAEQVGEALHNPAGYAVTVAQIATRLAAFEAEHAITARLLMGEVQMLGTSGTVTTLAALHLNLERYDRSLVDGLDLRLADIAAVTTSLLGMSASERVAHPCIGTERADLVIAGCAILEAMCRLWPLSSLRVADRGVREGILLSMMRQDGVWARAE</sequence>
<protein>
    <submittedName>
        <fullName evidence="2">Ppx/GppA phosphatase</fullName>
    </submittedName>
</protein>
<organism evidence="2">
    <name type="scientific">Magnetospirillum gryphiswaldense</name>
    <dbReference type="NCBI Taxonomy" id="55518"/>
    <lineage>
        <taxon>Bacteria</taxon>
        <taxon>Pseudomonadati</taxon>
        <taxon>Pseudomonadota</taxon>
        <taxon>Alphaproteobacteria</taxon>
        <taxon>Rhodospirillales</taxon>
        <taxon>Rhodospirillaceae</taxon>
        <taxon>Magnetospirillum</taxon>
    </lineage>
</organism>
<dbReference type="PANTHER" id="PTHR30005:SF0">
    <property type="entry name" value="RETROGRADE REGULATION PROTEIN 2"/>
    <property type="match status" value="1"/>
</dbReference>
<dbReference type="Gene3D" id="3.30.420.150">
    <property type="entry name" value="Exopolyphosphatase. Domain 2"/>
    <property type="match status" value="1"/>
</dbReference>
<dbReference type="RefSeq" id="WP_234016192.1">
    <property type="nucleotide sequence ID" value="NZ_CP027527.1"/>
</dbReference>
<dbReference type="AlphaFoldDB" id="A4U234"/>
<feature type="domain" description="Ppx/GppA phosphatase N-terminal" evidence="1">
    <location>
        <begin position="27"/>
        <end position="322"/>
    </location>
</feature>
<reference evidence="2" key="1">
    <citation type="journal article" date="2007" name="J. Bacteriol.">
        <title>Comparative genome analysis of four magnetotactic bacteria reveals a complex set of group-specific genes implicated in magnetosome biomineralization and function.</title>
        <authorList>
            <person name="Richter M."/>
            <person name="Kube M."/>
            <person name="Bazylinski D.A."/>
            <person name="Lombardot T."/>
            <person name="Gloeckner F.O."/>
            <person name="Reinhardt R."/>
            <person name="Schueler D."/>
        </authorList>
    </citation>
    <scope>NUCLEOTIDE SEQUENCE</scope>
    <source>
        <strain evidence="2">MSR-1</strain>
    </source>
</reference>
<accession>A4U234</accession>
<dbReference type="InterPro" id="IPR043129">
    <property type="entry name" value="ATPase_NBD"/>
</dbReference>
<evidence type="ECO:0000259" key="1">
    <source>
        <dbReference type="Pfam" id="PF02541"/>
    </source>
</evidence>